<evidence type="ECO:0000259" key="7">
    <source>
        <dbReference type="Pfam" id="PF14322"/>
    </source>
</evidence>
<dbReference type="PROSITE" id="PS51257">
    <property type="entry name" value="PROKAR_LIPOPROTEIN"/>
    <property type="match status" value="1"/>
</dbReference>
<dbReference type="Gene3D" id="1.25.40.390">
    <property type="match status" value="1"/>
</dbReference>
<evidence type="ECO:0000256" key="4">
    <source>
        <dbReference type="ARBA" id="ARBA00023136"/>
    </source>
</evidence>
<comment type="similarity">
    <text evidence="2">Belongs to the SusD family.</text>
</comment>
<comment type="caution">
    <text evidence="8">The sequence shown here is derived from an EMBL/GenBank/DDBJ whole genome shotgun (WGS) entry which is preliminary data.</text>
</comment>
<dbReference type="Pfam" id="PF07980">
    <property type="entry name" value="SusD_RagB"/>
    <property type="match status" value="1"/>
</dbReference>
<feature type="domain" description="SusD-like N-terminal" evidence="7">
    <location>
        <begin position="90"/>
        <end position="221"/>
    </location>
</feature>
<dbReference type="CDD" id="cd08977">
    <property type="entry name" value="SusD"/>
    <property type="match status" value="1"/>
</dbReference>
<keyword evidence="3" id="KW-0732">Signal</keyword>
<dbReference type="RefSeq" id="WP_035447699.1">
    <property type="nucleotide sequence ID" value="NZ_JNHN01000160.1"/>
</dbReference>
<dbReference type="GO" id="GO:0009279">
    <property type="term" value="C:cell outer membrane"/>
    <property type="evidence" value="ECO:0007669"/>
    <property type="project" value="UniProtKB-SubCell"/>
</dbReference>
<feature type="domain" description="RagB/SusD" evidence="6">
    <location>
        <begin position="299"/>
        <end position="523"/>
    </location>
</feature>
<dbReference type="InterPro" id="IPR012944">
    <property type="entry name" value="SusD_RagB_dom"/>
</dbReference>
<evidence type="ECO:0000313" key="9">
    <source>
        <dbReference type="Proteomes" id="UP000028013"/>
    </source>
</evidence>
<accession>A0A078S6P4</accession>
<organism evidence="8 9">
    <name type="scientific">Bacteroides uniformis str. 3978 T3 ii</name>
    <dbReference type="NCBI Taxonomy" id="1339349"/>
    <lineage>
        <taxon>Bacteria</taxon>
        <taxon>Pseudomonadati</taxon>
        <taxon>Bacteroidota</taxon>
        <taxon>Bacteroidia</taxon>
        <taxon>Bacteroidales</taxon>
        <taxon>Bacteroidaceae</taxon>
        <taxon>Bacteroides</taxon>
    </lineage>
</organism>
<keyword evidence="5" id="KW-0998">Cell outer membrane</keyword>
<dbReference type="AlphaFoldDB" id="A0A078S6P4"/>
<sequence length="523" mass="60099">MKLRYSLMLGALLILAGTSCEDKLDIPQKGVLDFSTYYKTDEQAQAAADALYIQLKGTYYNYTMMKNALSDDVWAGGGGRNDNAELEGCNEYSFGSDQSFIGGVWESYYQLIYKANVILGRVEPDTDLKKKACAEAKFFRAFAYFDLVSMWGDVPLVDHELDKSEYQLARSPKADIWALIEQDLTEAINSGLLEEKKSVDDKTTWRVTKQLAQAILGKAYLWQEKFHEAAVVLNEVRASGKYKLYDGNYEDILTYKAEYNCESMLESNRIFDASNSMDEFSFFEVMNHWRTDKLDMSGSNNQFNGTGWGFMVPQKKLYDAFVQEEGVDGYRLNQTMKTYDQISQLGVKVAKGQSLINEGYFMWKRRFSNVESPAGFWCSYNNYRWMRYAEVLLLAAEANLKDGNQSEADACLNEVRQRARLDAKTATLDAIKLEKRLELCSEYTRYQDIIRWKDAEALLKDQGERTPILSNKAGKDEPDNVAVEYIQYNKDKTRYGFKERHYLLPIPAKEIRLNPNMEQNAGW</sequence>
<evidence type="ECO:0000256" key="5">
    <source>
        <dbReference type="ARBA" id="ARBA00023237"/>
    </source>
</evidence>
<gene>
    <name evidence="8" type="ORF">M094_0127</name>
</gene>
<evidence type="ECO:0000259" key="6">
    <source>
        <dbReference type="Pfam" id="PF07980"/>
    </source>
</evidence>
<dbReference type="InterPro" id="IPR033985">
    <property type="entry name" value="SusD-like_N"/>
</dbReference>
<dbReference type="EMBL" id="JNHN01000160">
    <property type="protein sequence ID" value="KDS52265.1"/>
    <property type="molecule type" value="Genomic_DNA"/>
</dbReference>
<evidence type="ECO:0000256" key="3">
    <source>
        <dbReference type="ARBA" id="ARBA00022729"/>
    </source>
</evidence>
<protein>
    <submittedName>
        <fullName evidence="8">Starch-binding associating with outer membrane family protein</fullName>
    </submittedName>
</protein>
<dbReference type="Pfam" id="PF14322">
    <property type="entry name" value="SusD-like_3"/>
    <property type="match status" value="1"/>
</dbReference>
<comment type="subcellular location">
    <subcellularLocation>
        <location evidence="1">Cell outer membrane</location>
    </subcellularLocation>
</comment>
<dbReference type="InterPro" id="IPR011990">
    <property type="entry name" value="TPR-like_helical_dom_sf"/>
</dbReference>
<evidence type="ECO:0000256" key="2">
    <source>
        <dbReference type="ARBA" id="ARBA00006275"/>
    </source>
</evidence>
<evidence type="ECO:0000313" key="8">
    <source>
        <dbReference type="EMBL" id="KDS52265.1"/>
    </source>
</evidence>
<keyword evidence="4" id="KW-0472">Membrane</keyword>
<evidence type="ECO:0000256" key="1">
    <source>
        <dbReference type="ARBA" id="ARBA00004442"/>
    </source>
</evidence>
<proteinExistence type="inferred from homology"/>
<name>A0A078S6P4_BACUN</name>
<dbReference type="SUPFAM" id="SSF48452">
    <property type="entry name" value="TPR-like"/>
    <property type="match status" value="1"/>
</dbReference>
<dbReference type="Proteomes" id="UP000028013">
    <property type="component" value="Unassembled WGS sequence"/>
</dbReference>
<reference evidence="8 9" key="1">
    <citation type="submission" date="2014-04" db="EMBL/GenBank/DDBJ databases">
        <authorList>
            <person name="Sears C."/>
            <person name="Carroll K."/>
            <person name="Sack B.R."/>
            <person name="Qadri F."/>
            <person name="Myers L.L."/>
            <person name="Chung G.-T."/>
            <person name="Escheverria P."/>
            <person name="Fraser C.M."/>
            <person name="Sadzewicz L."/>
            <person name="Shefchek K.A."/>
            <person name="Tallon L."/>
            <person name="Das S.P."/>
            <person name="Daugherty S."/>
            <person name="Mongodin E.F."/>
        </authorList>
    </citation>
    <scope>NUCLEOTIDE SEQUENCE [LARGE SCALE GENOMIC DNA]</scope>
    <source>
        <strain evidence="8 9">3978 T3 ii</strain>
    </source>
</reference>
<dbReference type="PATRIC" id="fig|1339349.3.peg.1413"/>